<dbReference type="InterPro" id="IPR000070">
    <property type="entry name" value="Pectinesterase_cat"/>
</dbReference>
<dbReference type="Gene3D" id="2.160.20.10">
    <property type="entry name" value="Single-stranded right-handed beta-helix, Pectin lyase-like"/>
    <property type="match status" value="1"/>
</dbReference>
<evidence type="ECO:0000313" key="9">
    <source>
        <dbReference type="EMBL" id="MQL80953.1"/>
    </source>
</evidence>
<comment type="similarity">
    <text evidence="3">In the C-terminal section; belongs to the pectinesterase family.</text>
</comment>
<keyword evidence="7" id="KW-0472">Membrane</keyword>
<evidence type="ECO:0000256" key="2">
    <source>
        <dbReference type="ARBA" id="ARBA00006027"/>
    </source>
</evidence>
<dbReference type="NCBIfam" id="TIGR01614">
    <property type="entry name" value="PME_inhib"/>
    <property type="match status" value="1"/>
</dbReference>
<organism evidence="9 10">
    <name type="scientific">Colocasia esculenta</name>
    <name type="common">Wild taro</name>
    <name type="synonym">Arum esculentum</name>
    <dbReference type="NCBI Taxonomy" id="4460"/>
    <lineage>
        <taxon>Eukaryota</taxon>
        <taxon>Viridiplantae</taxon>
        <taxon>Streptophyta</taxon>
        <taxon>Embryophyta</taxon>
        <taxon>Tracheophyta</taxon>
        <taxon>Spermatophyta</taxon>
        <taxon>Magnoliopsida</taxon>
        <taxon>Liliopsida</taxon>
        <taxon>Araceae</taxon>
        <taxon>Aroideae</taxon>
        <taxon>Colocasieae</taxon>
        <taxon>Colocasia</taxon>
    </lineage>
</organism>
<evidence type="ECO:0000313" key="10">
    <source>
        <dbReference type="Proteomes" id="UP000652761"/>
    </source>
</evidence>
<keyword evidence="10" id="KW-1185">Reference proteome</keyword>
<dbReference type="SUPFAM" id="SSF101148">
    <property type="entry name" value="Plant invertase/pectin methylesterase inhibitor"/>
    <property type="match status" value="1"/>
</dbReference>
<accession>A0A843UIN1</accession>
<dbReference type="OrthoDB" id="2019149at2759"/>
<dbReference type="UniPathway" id="UPA00545">
    <property type="reaction ID" value="UER00823"/>
</dbReference>
<dbReference type="Proteomes" id="UP000652761">
    <property type="component" value="Unassembled WGS sequence"/>
</dbReference>
<dbReference type="AlphaFoldDB" id="A0A843UIN1"/>
<sequence length="374" mass="40455">MNYGRLGSPDAVPSVSDVPFENPRDARGGHGSSTRRRRVALFFLFAVLFAAAAGGSVAFLLLSRRTAPARATALRGPTQAIAQTCGVTRHQSLCVRSLMQFPGAVQAGKRDLVHFSVNMTLQRVSRAFYGASAIANARMDTLLRTAYEDCIELLDDSIDQLSRSLVAVTPGKNGGASGADVLTWLSGALTNQDTCTEGLAGAPGGYVKEQMAAHLKDLTELVSNCLAIFAVSSKNKDFSGIPIQNKRRRLLSSGGGGVADDHPFPAWLQRKDRRLLQTPAPSIQADMVVSKDGNGTYKTIGEAVKAAPEYSPRRIIIYIKAGRYRFPQQHPSTTLLPSPPSQRPHRIITSVSWIYAQHYPKLTPSFLKRNPTPA</sequence>
<dbReference type="SUPFAM" id="SSF51126">
    <property type="entry name" value="Pectin lyase-like"/>
    <property type="match status" value="1"/>
</dbReference>
<dbReference type="Pfam" id="PF04043">
    <property type="entry name" value="PMEI"/>
    <property type="match status" value="1"/>
</dbReference>
<evidence type="ECO:0000256" key="7">
    <source>
        <dbReference type="SAM" id="Phobius"/>
    </source>
</evidence>
<evidence type="ECO:0000256" key="6">
    <source>
        <dbReference type="SAM" id="MobiDB-lite"/>
    </source>
</evidence>
<dbReference type="PANTHER" id="PTHR31707">
    <property type="entry name" value="PECTINESTERASE"/>
    <property type="match status" value="1"/>
</dbReference>
<feature type="transmembrane region" description="Helical" evidence="7">
    <location>
        <begin position="39"/>
        <end position="62"/>
    </location>
</feature>
<gene>
    <name evidence="9" type="ORF">Taro_013414</name>
</gene>
<evidence type="ECO:0000256" key="5">
    <source>
        <dbReference type="ARBA" id="ARBA00023085"/>
    </source>
</evidence>
<evidence type="ECO:0000256" key="3">
    <source>
        <dbReference type="ARBA" id="ARBA00007786"/>
    </source>
</evidence>
<dbReference type="InterPro" id="IPR012334">
    <property type="entry name" value="Pectin_lyas_fold"/>
</dbReference>
<evidence type="ECO:0000256" key="4">
    <source>
        <dbReference type="ARBA" id="ARBA00022801"/>
    </source>
</evidence>
<dbReference type="GO" id="GO:0045490">
    <property type="term" value="P:pectin catabolic process"/>
    <property type="evidence" value="ECO:0007669"/>
    <property type="project" value="UniProtKB-UniPathway"/>
</dbReference>
<keyword evidence="5" id="KW-0063">Aspartyl esterase</keyword>
<evidence type="ECO:0000259" key="8">
    <source>
        <dbReference type="SMART" id="SM00856"/>
    </source>
</evidence>
<comment type="similarity">
    <text evidence="2">In the N-terminal section; belongs to the PMEI family.</text>
</comment>
<comment type="pathway">
    <text evidence="1">Glycan metabolism; pectin degradation; 2-dehydro-3-deoxy-D-gluconate from pectin: step 1/5.</text>
</comment>
<comment type="caution">
    <text evidence="9">The sequence shown here is derived from an EMBL/GenBank/DDBJ whole genome shotgun (WGS) entry which is preliminary data.</text>
</comment>
<dbReference type="CDD" id="cd15798">
    <property type="entry name" value="PMEI-like_3"/>
    <property type="match status" value="1"/>
</dbReference>
<proteinExistence type="inferred from homology"/>
<dbReference type="GO" id="GO:0042545">
    <property type="term" value="P:cell wall modification"/>
    <property type="evidence" value="ECO:0007669"/>
    <property type="project" value="InterPro"/>
</dbReference>
<evidence type="ECO:0000256" key="1">
    <source>
        <dbReference type="ARBA" id="ARBA00005184"/>
    </source>
</evidence>
<dbReference type="Pfam" id="PF01095">
    <property type="entry name" value="Pectinesterase"/>
    <property type="match status" value="1"/>
</dbReference>
<dbReference type="EMBL" id="NMUH01000537">
    <property type="protein sequence ID" value="MQL80953.1"/>
    <property type="molecule type" value="Genomic_DNA"/>
</dbReference>
<name>A0A843UIN1_COLES</name>
<feature type="domain" description="Pectinesterase inhibitor" evidence="8">
    <location>
        <begin position="76"/>
        <end position="228"/>
    </location>
</feature>
<dbReference type="InterPro" id="IPR035513">
    <property type="entry name" value="Invertase/methylesterase_inhib"/>
</dbReference>
<keyword evidence="7" id="KW-0812">Transmembrane</keyword>
<dbReference type="InterPro" id="IPR011050">
    <property type="entry name" value="Pectin_lyase_fold/virulence"/>
</dbReference>
<reference evidence="9" key="1">
    <citation type="submission" date="2017-07" db="EMBL/GenBank/DDBJ databases">
        <title>Taro Niue Genome Assembly and Annotation.</title>
        <authorList>
            <person name="Atibalentja N."/>
            <person name="Keating K."/>
            <person name="Fields C.J."/>
        </authorList>
    </citation>
    <scope>NUCLEOTIDE SEQUENCE</scope>
    <source>
        <strain evidence="9">Niue_2</strain>
        <tissue evidence="9">Leaf</tissue>
    </source>
</reference>
<dbReference type="SMART" id="SM00856">
    <property type="entry name" value="PMEI"/>
    <property type="match status" value="1"/>
</dbReference>
<keyword evidence="4" id="KW-0378">Hydrolase</keyword>
<feature type="region of interest" description="Disordered" evidence="6">
    <location>
        <begin position="1"/>
        <end position="32"/>
    </location>
</feature>
<dbReference type="GO" id="GO:0030599">
    <property type="term" value="F:pectinesterase activity"/>
    <property type="evidence" value="ECO:0007669"/>
    <property type="project" value="InterPro"/>
</dbReference>
<keyword evidence="7" id="KW-1133">Transmembrane helix</keyword>
<dbReference type="GO" id="GO:0004857">
    <property type="term" value="F:enzyme inhibitor activity"/>
    <property type="evidence" value="ECO:0007669"/>
    <property type="project" value="InterPro"/>
</dbReference>
<dbReference type="Gene3D" id="1.20.140.40">
    <property type="entry name" value="Invertase/pectin methylesterase inhibitor family protein"/>
    <property type="match status" value="1"/>
</dbReference>
<protein>
    <recommendedName>
        <fullName evidence="8">Pectinesterase inhibitor domain-containing protein</fullName>
    </recommendedName>
</protein>
<dbReference type="InterPro" id="IPR006501">
    <property type="entry name" value="Pectinesterase_inhib_dom"/>
</dbReference>